<dbReference type="RefSeq" id="WP_183327202.1">
    <property type="nucleotide sequence ID" value="NZ_JACHXP010000020.1"/>
</dbReference>
<dbReference type="SUPFAM" id="SSF47781">
    <property type="entry name" value="RuvA domain 2-like"/>
    <property type="match status" value="1"/>
</dbReference>
<keyword evidence="5 7" id="KW-0234">DNA repair</keyword>
<dbReference type="Pfam" id="PF03120">
    <property type="entry name" value="OB_DNA_ligase"/>
    <property type="match status" value="1"/>
</dbReference>
<sequence>MRCRLASFLWLILFLCLVSPPLLADCPDWSASRAERELTALQGRLAAWNRAYRHDGRSPVSDAVYDQARVRLDVWRRCFPGVLPEILPPVTGSAGEARHPVPQTGLAKLAEAAAVRAWLARREDIWLQPKVDGVAVTLVYEAGRLVRAISRGDGRRGQDWTSTARRLPAVPETLPTDADLVLQGEYFLRLTEHVQAEVGSAGARSTVAGLLAREHLNAKEASRIGLFVWDWPDGPATMEARLAEVARLGFPASASLTLAVDGLAEVRYWREAWYRGPLPFATDGVVLRQGGRSPGTTWQAKPPVWAAAWKHPPREALAEVRGVEFRIGRTGRLSPLLHLMPVELDGRVIRRVAVGSLARWQALDIRPGDQVAIVLAGLTIPRLEGVVWRAVQRPALSPPDPEAYHALSCWHLAPGCQAQFLERLTWLGGPEGLDLPGVGPGTWQSLMDAGLVTGLLDWLTLEAEALEAVPGIGEIRAARLQATFAQAQERPFAAWLEALGPPPGLAPAAIENWASLATRGERRWRAEPGVGPERAGDLVAFFAHPEVQALARRLARVGVAGF</sequence>
<dbReference type="GO" id="GO:0006281">
    <property type="term" value="P:DNA repair"/>
    <property type="evidence" value="ECO:0007669"/>
    <property type="project" value="UniProtKB-KW"/>
</dbReference>
<evidence type="ECO:0000313" key="10">
    <source>
        <dbReference type="EMBL" id="MBB3192002.1"/>
    </source>
</evidence>
<gene>
    <name evidence="7" type="primary">ligB</name>
    <name evidence="10" type="ORF">FHR94_003278</name>
</gene>
<evidence type="ECO:0000256" key="1">
    <source>
        <dbReference type="ARBA" id="ARBA00022598"/>
    </source>
</evidence>
<evidence type="ECO:0000256" key="7">
    <source>
        <dbReference type="HAMAP-Rule" id="MF_01587"/>
    </source>
</evidence>
<dbReference type="SMART" id="SM00532">
    <property type="entry name" value="LIGANc"/>
    <property type="match status" value="1"/>
</dbReference>
<dbReference type="GO" id="GO:0006260">
    <property type="term" value="P:DNA replication"/>
    <property type="evidence" value="ECO:0007669"/>
    <property type="project" value="UniProtKB-KW"/>
</dbReference>
<protein>
    <recommendedName>
        <fullName evidence="7">DNA ligase B</fullName>
        <ecNumber evidence="7">6.5.1.2</ecNumber>
    </recommendedName>
    <alternativeName>
        <fullName evidence="7">Polydeoxyribonucleotide synthase [NAD(+)] B</fullName>
    </alternativeName>
</protein>
<dbReference type="EC" id="6.5.1.2" evidence="7"/>
<dbReference type="Pfam" id="PF01653">
    <property type="entry name" value="DNA_ligase_aden"/>
    <property type="match status" value="1"/>
</dbReference>
<dbReference type="NCBIfam" id="NF005987">
    <property type="entry name" value="PRK08097.1"/>
    <property type="match status" value="1"/>
</dbReference>
<comment type="catalytic activity">
    <reaction evidence="6 7">
        <text>NAD(+) + (deoxyribonucleotide)n-3'-hydroxyl + 5'-phospho-(deoxyribonucleotide)m = (deoxyribonucleotide)n+m + AMP + beta-nicotinamide D-nucleotide.</text>
        <dbReference type="EC" id="6.5.1.2"/>
    </reaction>
</comment>
<dbReference type="Gene3D" id="3.30.470.30">
    <property type="entry name" value="DNA ligase/mRNA capping enzyme"/>
    <property type="match status" value="1"/>
</dbReference>
<comment type="similarity">
    <text evidence="7">Belongs to the NAD-dependent DNA ligase family. LigB subfamily.</text>
</comment>
<evidence type="ECO:0000259" key="9">
    <source>
        <dbReference type="SMART" id="SM00532"/>
    </source>
</evidence>
<evidence type="ECO:0000256" key="3">
    <source>
        <dbReference type="ARBA" id="ARBA00022763"/>
    </source>
</evidence>
<keyword evidence="3 7" id="KW-0227">DNA damage</keyword>
<dbReference type="InterPro" id="IPR010994">
    <property type="entry name" value="RuvA_2-like"/>
</dbReference>
<feature type="signal peptide" evidence="8">
    <location>
        <begin position="1"/>
        <end position="24"/>
    </location>
</feature>
<comment type="caution">
    <text evidence="10">The sequence shown here is derived from an EMBL/GenBank/DDBJ whole genome shotgun (WGS) entry which is preliminary data.</text>
</comment>
<dbReference type="InterPro" id="IPR013840">
    <property type="entry name" value="DNAligase_N"/>
</dbReference>
<comment type="function">
    <text evidence="7">Catalyzes the formation of phosphodiester linkages between 5'-phosphoryl and 3'-hydroxyl groups in double-stranded DNA using NAD as a coenzyme and as the energy source for the reaction.</text>
</comment>
<dbReference type="InterPro" id="IPR033136">
    <property type="entry name" value="DNA_ligase_CS"/>
</dbReference>
<evidence type="ECO:0000256" key="6">
    <source>
        <dbReference type="ARBA" id="ARBA00034005"/>
    </source>
</evidence>
<proteinExistence type="inferred from homology"/>
<dbReference type="HAMAP" id="MF_01587">
    <property type="entry name" value="DNA_ligase_B"/>
    <property type="match status" value="1"/>
</dbReference>
<dbReference type="Pfam" id="PF14520">
    <property type="entry name" value="HHH_5"/>
    <property type="match status" value="1"/>
</dbReference>
<dbReference type="InterPro" id="IPR012340">
    <property type="entry name" value="NA-bd_OB-fold"/>
</dbReference>
<feature type="domain" description="NAD-dependent DNA ligase N-terminal" evidence="9">
    <location>
        <begin position="33"/>
        <end position="432"/>
    </location>
</feature>
<evidence type="ECO:0000256" key="8">
    <source>
        <dbReference type="SAM" id="SignalP"/>
    </source>
</evidence>
<dbReference type="EMBL" id="JACHXP010000020">
    <property type="protein sequence ID" value="MBB3192002.1"/>
    <property type="molecule type" value="Genomic_DNA"/>
</dbReference>
<dbReference type="PANTHER" id="PTHR47810">
    <property type="entry name" value="DNA LIGASE"/>
    <property type="match status" value="1"/>
</dbReference>
<dbReference type="Proteomes" id="UP000547614">
    <property type="component" value="Unassembled WGS sequence"/>
</dbReference>
<dbReference type="InterPro" id="IPR020923">
    <property type="entry name" value="DNA_ligase_B"/>
</dbReference>
<keyword evidence="1 7" id="KW-0436">Ligase</keyword>
<evidence type="ECO:0000313" key="11">
    <source>
        <dbReference type="Proteomes" id="UP000547614"/>
    </source>
</evidence>
<dbReference type="PROSITE" id="PS01056">
    <property type="entry name" value="DNA_LIGASE_N2"/>
    <property type="match status" value="1"/>
</dbReference>
<dbReference type="InterPro" id="IPR013839">
    <property type="entry name" value="DNAligase_adenylation"/>
</dbReference>
<dbReference type="InterPro" id="IPR050326">
    <property type="entry name" value="NAD_dep_DNA_ligaseB"/>
</dbReference>
<organism evidence="10 11">
    <name type="scientific">Halomonas cerina</name>
    <dbReference type="NCBI Taxonomy" id="447424"/>
    <lineage>
        <taxon>Bacteria</taxon>
        <taxon>Pseudomonadati</taxon>
        <taxon>Pseudomonadota</taxon>
        <taxon>Gammaproteobacteria</taxon>
        <taxon>Oceanospirillales</taxon>
        <taxon>Halomonadaceae</taxon>
        <taxon>Halomonas</taxon>
    </lineage>
</organism>
<evidence type="ECO:0000256" key="2">
    <source>
        <dbReference type="ARBA" id="ARBA00022705"/>
    </source>
</evidence>
<dbReference type="SUPFAM" id="SSF56091">
    <property type="entry name" value="DNA ligase/mRNA capping enzyme, catalytic domain"/>
    <property type="match status" value="1"/>
</dbReference>
<dbReference type="Gene3D" id="2.40.50.140">
    <property type="entry name" value="Nucleic acid-binding proteins"/>
    <property type="match status" value="1"/>
</dbReference>
<accession>A0A839V980</accession>
<feature type="active site" description="N6-AMP-lysine intermediate" evidence="7">
    <location>
        <position position="130"/>
    </location>
</feature>
<dbReference type="GO" id="GO:0003911">
    <property type="term" value="F:DNA ligase (NAD+) activity"/>
    <property type="evidence" value="ECO:0007669"/>
    <property type="project" value="UniProtKB-UniRule"/>
</dbReference>
<name>A0A839V980_9GAMM</name>
<keyword evidence="4 7" id="KW-0520">NAD</keyword>
<dbReference type="PANTHER" id="PTHR47810:SF1">
    <property type="entry name" value="DNA LIGASE B"/>
    <property type="match status" value="1"/>
</dbReference>
<keyword evidence="8" id="KW-0732">Signal</keyword>
<reference evidence="10 11" key="1">
    <citation type="submission" date="2020-08" db="EMBL/GenBank/DDBJ databases">
        <title>Genomic Encyclopedia of Type Strains, Phase III (KMG-III): the genomes of soil and plant-associated and newly described type strains.</title>
        <authorList>
            <person name="Whitman W."/>
        </authorList>
    </citation>
    <scope>NUCLEOTIDE SEQUENCE [LARGE SCALE GENOMIC DNA]</scope>
    <source>
        <strain evidence="10 11">CECT 7282</strain>
    </source>
</reference>
<feature type="chain" id="PRO_5033004813" description="DNA ligase B" evidence="8">
    <location>
        <begin position="25"/>
        <end position="562"/>
    </location>
</feature>
<dbReference type="SUPFAM" id="SSF50249">
    <property type="entry name" value="Nucleic acid-binding proteins"/>
    <property type="match status" value="1"/>
</dbReference>
<dbReference type="InterPro" id="IPR004150">
    <property type="entry name" value="NAD_DNA_ligase_OB"/>
</dbReference>
<evidence type="ECO:0000256" key="5">
    <source>
        <dbReference type="ARBA" id="ARBA00023204"/>
    </source>
</evidence>
<keyword evidence="2 7" id="KW-0235">DNA replication</keyword>
<keyword evidence="11" id="KW-1185">Reference proteome</keyword>
<dbReference type="AlphaFoldDB" id="A0A839V980"/>
<dbReference type="Gene3D" id="1.10.150.20">
    <property type="entry name" value="5' to 3' exonuclease, C-terminal subdomain"/>
    <property type="match status" value="1"/>
</dbReference>
<evidence type="ECO:0000256" key="4">
    <source>
        <dbReference type="ARBA" id="ARBA00023027"/>
    </source>
</evidence>